<comment type="similarity">
    <text evidence="2">Belongs to the group II decarboxylase family.</text>
</comment>
<dbReference type="Gene3D" id="3.90.1150.10">
    <property type="entry name" value="Aspartate Aminotransferase, domain 1"/>
    <property type="match status" value="1"/>
</dbReference>
<dbReference type="GO" id="GO:0005737">
    <property type="term" value="C:cytoplasm"/>
    <property type="evidence" value="ECO:0007669"/>
    <property type="project" value="TreeGrafter"/>
</dbReference>
<organism evidence="6 7">
    <name type="scientific">Caenorhabditis bovis</name>
    <dbReference type="NCBI Taxonomy" id="2654633"/>
    <lineage>
        <taxon>Eukaryota</taxon>
        <taxon>Metazoa</taxon>
        <taxon>Ecdysozoa</taxon>
        <taxon>Nematoda</taxon>
        <taxon>Chromadorea</taxon>
        <taxon>Rhabditida</taxon>
        <taxon>Rhabditina</taxon>
        <taxon>Rhabditomorpha</taxon>
        <taxon>Rhabditoidea</taxon>
        <taxon>Rhabditidae</taxon>
        <taxon>Peloderinae</taxon>
        <taxon>Caenorhabditis</taxon>
    </lineage>
</organism>
<dbReference type="EMBL" id="CADEPM010000009">
    <property type="protein sequence ID" value="CAB3410090.1"/>
    <property type="molecule type" value="Genomic_DNA"/>
</dbReference>
<dbReference type="GO" id="GO:0016831">
    <property type="term" value="F:carboxy-lyase activity"/>
    <property type="evidence" value="ECO:0007669"/>
    <property type="project" value="InterPro"/>
</dbReference>
<dbReference type="OrthoDB" id="639767at2759"/>
<evidence type="ECO:0000256" key="3">
    <source>
        <dbReference type="ARBA" id="ARBA00022898"/>
    </source>
</evidence>
<protein>
    <recommendedName>
        <fullName evidence="8">Aromatic-L-amino-acid decarboxylase</fullName>
    </recommendedName>
</protein>
<dbReference type="InterPro" id="IPR002129">
    <property type="entry name" value="PyrdxlP-dep_de-COase"/>
</dbReference>
<dbReference type="GO" id="GO:0006520">
    <property type="term" value="P:amino acid metabolic process"/>
    <property type="evidence" value="ECO:0007669"/>
    <property type="project" value="InterPro"/>
</dbReference>
<dbReference type="AlphaFoldDB" id="A0A8S1F8G3"/>
<evidence type="ECO:0000256" key="4">
    <source>
        <dbReference type="ARBA" id="ARBA00023239"/>
    </source>
</evidence>
<sequence>MVENSTTDVPRFENIHAQDFAYNKKHVNCDYRVYDLNNRVIFYVCSSTTQINRGGPFSLKFLNKDQKDVSEFLRAEPRRKINYLPCLSTLYQTRDEIEILDNSGKCIGTSLLIESFWQGIQIQGSKGQFMGEIRQKIISSGDAHHHYKGLTCWFPHPIPVYHKLHILSAAFLLEIDFFSDKAIRRIPFHDPEIEYLIPIIKTPPYHERVRREHRKKHAKPHEVIAEGEKESKDEADEKRGEVMPFIAHIRGILSSTTTNSTAAETTEIEKEKPHVEGEKEPCAGSNIIFGMDREAFRKATVRVVDYVMRQDETLREQRCAPATRPGYLRALLPTRPPDHPDDLDDILEDYHKLIVPGLVQSCHPKFFGSFPSGNFFPCLIAELLAPHTEDHGGGSVASPALMELEVIMMDWLGETMGLPKELLFFPDCSRGGGCMQVCQSDANLTTMIAARNAAISKYKKDQNESSELIGKLVAYTSPEAHPSITKAAKSAMVTLRVLPTDEKMSLRGTVLQLAIAKDRRDGLIPFFVAATFGTSTTCSFDNVAEIGPVCRDAGVWLHVDGSYAGSGMMCQETRHLMKGLVYADSFITTPSKLVLSVCDVCCLWVRDRVQLESACDSDNFSSQPSAFCTGLPLSRRYGALRLWFVLRISGVEQIQRQIREHIRLGKFFETLLLGNKRFVICNSVLFGIICFRSIFSDNFNKVLLHRLNESAKLHLSGCQVNGAFCLRLCINTPRTTEEDLEASFKVICNHLDQIMPYQTTISQMTCDELDTYLKIPKRGKPRKTQSTISSLSETASNIRVNTVKPSADKCARMKMFRNSKSSEASMK</sequence>
<comment type="cofactor">
    <cofactor evidence="1">
        <name>pyridoxal 5'-phosphate</name>
        <dbReference type="ChEBI" id="CHEBI:597326"/>
    </cofactor>
</comment>
<feature type="compositionally biased region" description="Basic and acidic residues" evidence="5">
    <location>
        <begin position="267"/>
        <end position="281"/>
    </location>
</feature>
<reference evidence="6 7" key="1">
    <citation type="submission" date="2020-04" db="EMBL/GenBank/DDBJ databases">
        <authorList>
            <person name="Laetsch R D."/>
            <person name="Stevens L."/>
            <person name="Kumar S."/>
            <person name="Blaxter L. M."/>
        </authorList>
    </citation>
    <scope>NUCLEOTIDE SEQUENCE [LARGE SCALE GENOMIC DNA]</scope>
</reference>
<dbReference type="PANTHER" id="PTHR11999">
    <property type="entry name" value="GROUP II PYRIDOXAL-5-PHOSPHATE DECARBOXYLASE"/>
    <property type="match status" value="1"/>
</dbReference>
<evidence type="ECO:0000313" key="6">
    <source>
        <dbReference type="EMBL" id="CAB3410090.1"/>
    </source>
</evidence>
<accession>A0A8S1F8G3</accession>
<dbReference type="Proteomes" id="UP000494206">
    <property type="component" value="Unassembled WGS sequence"/>
</dbReference>
<keyword evidence="3" id="KW-0663">Pyridoxal phosphate</keyword>
<dbReference type="InterPro" id="IPR015424">
    <property type="entry name" value="PyrdxlP-dep_Trfase"/>
</dbReference>
<dbReference type="GO" id="GO:0030170">
    <property type="term" value="F:pyridoxal phosphate binding"/>
    <property type="evidence" value="ECO:0007669"/>
    <property type="project" value="InterPro"/>
</dbReference>
<evidence type="ECO:0000256" key="5">
    <source>
        <dbReference type="SAM" id="MobiDB-lite"/>
    </source>
</evidence>
<dbReference type="Gene3D" id="1.20.1340.10">
    <property type="entry name" value="dopa decarboxylase, N-terminal domain"/>
    <property type="match status" value="1"/>
</dbReference>
<evidence type="ECO:0000313" key="7">
    <source>
        <dbReference type="Proteomes" id="UP000494206"/>
    </source>
</evidence>
<dbReference type="Pfam" id="PF00282">
    <property type="entry name" value="Pyridoxal_deC"/>
    <property type="match status" value="1"/>
</dbReference>
<keyword evidence="4" id="KW-0456">Lyase</keyword>
<feature type="region of interest" description="Disordered" evidence="5">
    <location>
        <begin position="257"/>
        <end position="281"/>
    </location>
</feature>
<gene>
    <name evidence="6" type="ORF">CBOVIS_LOCUS11654</name>
</gene>
<evidence type="ECO:0000256" key="1">
    <source>
        <dbReference type="ARBA" id="ARBA00001933"/>
    </source>
</evidence>
<dbReference type="PANTHER" id="PTHR11999:SF59">
    <property type="entry name" value="AROMATIC-L-AMINO-ACID DECARBOXYLASE-RELATED"/>
    <property type="match status" value="1"/>
</dbReference>
<dbReference type="PRINTS" id="PR00800">
    <property type="entry name" value="YHDCRBOXLASE"/>
</dbReference>
<dbReference type="Gene3D" id="3.40.640.10">
    <property type="entry name" value="Type I PLP-dependent aspartate aminotransferase-like (Major domain)"/>
    <property type="match status" value="1"/>
</dbReference>
<dbReference type="InterPro" id="IPR015422">
    <property type="entry name" value="PyrdxlP-dep_Trfase_small"/>
</dbReference>
<dbReference type="SUPFAM" id="SSF53383">
    <property type="entry name" value="PLP-dependent transferases"/>
    <property type="match status" value="1"/>
</dbReference>
<evidence type="ECO:0008006" key="8">
    <source>
        <dbReference type="Google" id="ProtNLM"/>
    </source>
</evidence>
<dbReference type="InterPro" id="IPR010977">
    <property type="entry name" value="Aromatic_deC"/>
</dbReference>
<name>A0A8S1F8G3_9PELO</name>
<dbReference type="GO" id="GO:0019752">
    <property type="term" value="P:carboxylic acid metabolic process"/>
    <property type="evidence" value="ECO:0007669"/>
    <property type="project" value="InterPro"/>
</dbReference>
<comment type="caution">
    <text evidence="6">The sequence shown here is derived from an EMBL/GenBank/DDBJ whole genome shotgun (WGS) entry which is preliminary data.</text>
</comment>
<evidence type="ECO:0000256" key="2">
    <source>
        <dbReference type="ARBA" id="ARBA00009533"/>
    </source>
</evidence>
<keyword evidence="7" id="KW-1185">Reference proteome</keyword>
<proteinExistence type="inferred from homology"/>
<dbReference type="InterPro" id="IPR015421">
    <property type="entry name" value="PyrdxlP-dep_Trfase_major"/>
</dbReference>